<keyword evidence="1" id="KW-0472">Membrane</keyword>
<name>A0A3N1CW62_9ACTN</name>
<organism evidence="3 4">
    <name type="scientific">Actinocorallia herbida</name>
    <dbReference type="NCBI Taxonomy" id="58109"/>
    <lineage>
        <taxon>Bacteria</taxon>
        <taxon>Bacillati</taxon>
        <taxon>Actinomycetota</taxon>
        <taxon>Actinomycetes</taxon>
        <taxon>Streptosporangiales</taxon>
        <taxon>Thermomonosporaceae</taxon>
        <taxon>Actinocorallia</taxon>
    </lineage>
</organism>
<evidence type="ECO:0000256" key="1">
    <source>
        <dbReference type="SAM" id="Phobius"/>
    </source>
</evidence>
<dbReference type="Proteomes" id="UP000272400">
    <property type="component" value="Unassembled WGS sequence"/>
</dbReference>
<keyword evidence="1" id="KW-1133">Transmembrane helix</keyword>
<feature type="chain" id="PRO_5018335139" evidence="2">
    <location>
        <begin position="23"/>
        <end position="77"/>
    </location>
</feature>
<evidence type="ECO:0000313" key="4">
    <source>
        <dbReference type="Proteomes" id="UP000272400"/>
    </source>
</evidence>
<feature type="transmembrane region" description="Helical" evidence="1">
    <location>
        <begin position="46"/>
        <end position="67"/>
    </location>
</feature>
<protein>
    <submittedName>
        <fullName evidence="3">Uncharacterized protein</fullName>
    </submittedName>
</protein>
<dbReference type="AlphaFoldDB" id="A0A3N1CW62"/>
<proteinExistence type="predicted"/>
<keyword evidence="4" id="KW-1185">Reference proteome</keyword>
<dbReference type="EMBL" id="RJKE01000001">
    <property type="protein sequence ID" value="ROO85539.1"/>
    <property type="molecule type" value="Genomic_DNA"/>
</dbReference>
<sequence>MRKVVMALALVIGLHLVGRAFAEPFVIDMGDPTTYQADWGGPTLPGVLFVHCAPGAVSAYLITRIALRKFRPMAAVG</sequence>
<evidence type="ECO:0000256" key="2">
    <source>
        <dbReference type="SAM" id="SignalP"/>
    </source>
</evidence>
<reference evidence="3 4" key="1">
    <citation type="submission" date="2018-11" db="EMBL/GenBank/DDBJ databases">
        <title>Sequencing the genomes of 1000 actinobacteria strains.</title>
        <authorList>
            <person name="Klenk H.-P."/>
        </authorList>
    </citation>
    <scope>NUCLEOTIDE SEQUENCE [LARGE SCALE GENOMIC DNA]</scope>
    <source>
        <strain evidence="3 4">DSM 44254</strain>
    </source>
</reference>
<comment type="caution">
    <text evidence="3">The sequence shown here is derived from an EMBL/GenBank/DDBJ whole genome shotgun (WGS) entry which is preliminary data.</text>
</comment>
<keyword evidence="1" id="KW-0812">Transmembrane</keyword>
<dbReference type="OrthoDB" id="3700965at2"/>
<accession>A0A3N1CW62</accession>
<gene>
    <name evidence="3" type="ORF">EDD29_3085</name>
</gene>
<dbReference type="RefSeq" id="WP_123670491.1">
    <property type="nucleotide sequence ID" value="NZ_RJKE01000001.1"/>
</dbReference>
<feature type="signal peptide" evidence="2">
    <location>
        <begin position="1"/>
        <end position="22"/>
    </location>
</feature>
<evidence type="ECO:0000313" key="3">
    <source>
        <dbReference type="EMBL" id="ROO85539.1"/>
    </source>
</evidence>
<keyword evidence="2" id="KW-0732">Signal</keyword>